<dbReference type="InterPro" id="IPR008302">
    <property type="entry name" value="NamZ"/>
</dbReference>
<accession>A0A381TFL5</accession>
<dbReference type="PIRSF" id="PIRSF016719">
    <property type="entry name" value="UCP016719"/>
    <property type="match status" value="1"/>
</dbReference>
<name>A0A381TFL5_9ZZZZ</name>
<evidence type="ECO:0000313" key="3">
    <source>
        <dbReference type="EMBL" id="SVA14926.1"/>
    </source>
</evidence>
<dbReference type="Pfam" id="PF20732">
    <property type="entry name" value="NamZ_C"/>
    <property type="match status" value="1"/>
</dbReference>
<dbReference type="PANTHER" id="PTHR42915">
    <property type="entry name" value="HYPOTHETICAL 460 KDA PROTEIN IN FEUA-SIGW INTERGENIC REGION [PRECURSOR]"/>
    <property type="match status" value="1"/>
</dbReference>
<dbReference type="GO" id="GO:0033922">
    <property type="term" value="F:peptidoglycan beta-N-acetylmuramidase activity"/>
    <property type="evidence" value="ECO:0007669"/>
    <property type="project" value="InterPro"/>
</dbReference>
<dbReference type="EMBL" id="UINC01004520">
    <property type="protein sequence ID" value="SVA14926.1"/>
    <property type="molecule type" value="Genomic_DNA"/>
</dbReference>
<sequence length="410" mass="47260">MQLIYFIRYLLIVTIFQSNICNIHSINIENKNKKSEITTGDIIVGANQISRYIDYINKKNIGIVANHTSVIFKKDNSYTHLVDSLLSLNINISKIFTPEHGYKGENYNGENVTDKVDQNTGLEIISLHGKDREYGKISDNDLIDIDLMIFDIQDVGTRFYTHISTLHYVMEACARNNIPLLVFDRPNPNGNYIDGPVLENENKSFVGMHPVPIVYGMTIGEYAQMINGESWLNTKVKCNLKVIKILNYKHDYNYSLLIKPSPNLPNDRSISLYPSLCLFEGTNVSVGRGTTNQFQVIGSPYLDQKIYSFTFTPKPNQGSKYPPHNNKKCYGLDLRDNLLEKKFNLSYIIDAYKNTTNKSEFFNDYFIKLSGTKDLKNQIINNTSEEIIRKSWKDKIDEFKLIRKKYLIYK</sequence>
<dbReference type="PANTHER" id="PTHR42915:SF1">
    <property type="entry name" value="PEPTIDOGLYCAN BETA-N-ACETYLMURAMIDASE NAMZ"/>
    <property type="match status" value="1"/>
</dbReference>
<proteinExistence type="predicted"/>
<organism evidence="3">
    <name type="scientific">marine metagenome</name>
    <dbReference type="NCBI Taxonomy" id="408172"/>
    <lineage>
        <taxon>unclassified sequences</taxon>
        <taxon>metagenomes</taxon>
        <taxon>ecological metagenomes</taxon>
    </lineage>
</organism>
<dbReference type="AlphaFoldDB" id="A0A381TFL5"/>
<dbReference type="InterPro" id="IPR048503">
    <property type="entry name" value="NamZ_C"/>
</dbReference>
<protein>
    <recommendedName>
        <fullName evidence="4">DUF1343 domain-containing protein</fullName>
    </recommendedName>
</protein>
<evidence type="ECO:0000259" key="2">
    <source>
        <dbReference type="Pfam" id="PF20732"/>
    </source>
</evidence>
<dbReference type="InterPro" id="IPR048502">
    <property type="entry name" value="NamZ_N"/>
</dbReference>
<dbReference type="Gene3D" id="3.40.50.12170">
    <property type="entry name" value="Uncharacterised protein PF07075, DUF1343"/>
    <property type="match status" value="1"/>
</dbReference>
<feature type="domain" description="Peptidoglycan beta-N-acetylmuramidase NamZ N-terminal" evidence="1">
    <location>
        <begin position="61"/>
        <end position="267"/>
    </location>
</feature>
<evidence type="ECO:0008006" key="4">
    <source>
        <dbReference type="Google" id="ProtNLM"/>
    </source>
</evidence>
<dbReference type="Pfam" id="PF07075">
    <property type="entry name" value="NamZ_N"/>
    <property type="match status" value="1"/>
</dbReference>
<reference evidence="3" key="1">
    <citation type="submission" date="2018-05" db="EMBL/GenBank/DDBJ databases">
        <authorList>
            <person name="Lanie J.A."/>
            <person name="Ng W.-L."/>
            <person name="Kazmierczak K.M."/>
            <person name="Andrzejewski T.M."/>
            <person name="Davidsen T.M."/>
            <person name="Wayne K.J."/>
            <person name="Tettelin H."/>
            <person name="Glass J.I."/>
            <person name="Rusch D."/>
            <person name="Podicherti R."/>
            <person name="Tsui H.-C.T."/>
            <person name="Winkler M.E."/>
        </authorList>
    </citation>
    <scope>NUCLEOTIDE SEQUENCE</scope>
</reference>
<evidence type="ECO:0000259" key="1">
    <source>
        <dbReference type="Pfam" id="PF07075"/>
    </source>
</evidence>
<feature type="domain" description="Peptidoglycan beta-N-acetylmuramidase NamZ C-terminal" evidence="2">
    <location>
        <begin position="272"/>
        <end position="409"/>
    </location>
</feature>
<gene>
    <name evidence="3" type="ORF">METZ01_LOCUS67780</name>
</gene>
<dbReference type="Gene3D" id="3.90.1150.140">
    <property type="match status" value="1"/>
</dbReference>